<comment type="caution">
    <text evidence="2">The sequence shown here is derived from an EMBL/GenBank/DDBJ whole genome shotgun (WGS) entry which is preliminary data.</text>
</comment>
<dbReference type="Pfam" id="PF05899">
    <property type="entry name" value="Cupin_3"/>
    <property type="match status" value="1"/>
</dbReference>
<name>A0A0J6YW48_9MYCO</name>
<protein>
    <submittedName>
        <fullName evidence="2">Cupin domain protein</fullName>
    </submittedName>
</protein>
<organism evidence="2 3">
    <name type="scientific">Mycolicibacterium chlorophenolicum</name>
    <dbReference type="NCBI Taxonomy" id="37916"/>
    <lineage>
        <taxon>Bacteria</taxon>
        <taxon>Bacillati</taxon>
        <taxon>Actinomycetota</taxon>
        <taxon>Actinomycetes</taxon>
        <taxon>Mycobacteriales</taxon>
        <taxon>Mycobacteriaceae</taxon>
        <taxon>Mycolicibacterium</taxon>
    </lineage>
</organism>
<gene>
    <name evidence="2" type="ORF">MCHLDSM_02835</name>
</gene>
<evidence type="ECO:0000313" key="2">
    <source>
        <dbReference type="EMBL" id="KMO76686.1"/>
    </source>
</evidence>
<dbReference type="PANTHER" id="PTHR40943:SF1">
    <property type="entry name" value="CYTOPLASMIC PROTEIN"/>
    <property type="match status" value="1"/>
</dbReference>
<dbReference type="EMBL" id="JYNL01000023">
    <property type="protein sequence ID" value="KMO76686.1"/>
    <property type="molecule type" value="Genomic_DNA"/>
</dbReference>
<dbReference type="PATRIC" id="fig|37916.4.peg.2760"/>
<dbReference type="Gene3D" id="2.60.120.10">
    <property type="entry name" value="Jelly Rolls"/>
    <property type="match status" value="1"/>
</dbReference>
<dbReference type="InterPro" id="IPR008579">
    <property type="entry name" value="UGlyAH_Cupin_dom"/>
</dbReference>
<proteinExistence type="predicted"/>
<dbReference type="STRING" id="37916.MCHLDSM_02835"/>
<dbReference type="RefSeq" id="WP_048470430.1">
    <property type="nucleotide sequence ID" value="NZ_JYNL01000023.1"/>
</dbReference>
<dbReference type="AlphaFoldDB" id="A0A0J6YW48"/>
<evidence type="ECO:0000313" key="3">
    <source>
        <dbReference type="Proteomes" id="UP000036513"/>
    </source>
</evidence>
<sequence length="115" mass="12358">MTNAILTSLLPGAADAELEDWGPLAEATDGAMAVHGVELWVDGARSAGIWQCSPGPSYWRQDENEVIYVLSGRMTVTPDGGEPLEVGAGDIAVFPLGWTGTWVIHETLRKVYVVF</sequence>
<keyword evidence="3" id="KW-1185">Reference proteome</keyword>
<dbReference type="SUPFAM" id="SSF51182">
    <property type="entry name" value="RmlC-like cupins"/>
    <property type="match status" value="1"/>
</dbReference>
<dbReference type="CDD" id="cd02227">
    <property type="entry name" value="cupin_TM1112-like"/>
    <property type="match status" value="1"/>
</dbReference>
<reference evidence="2 3" key="1">
    <citation type="journal article" date="2015" name="Genome Biol. Evol.">
        <title>Characterization of Three Mycobacterium spp. with Potential Use in Bioremediation by Genome Sequencing and Comparative Genomics.</title>
        <authorList>
            <person name="Das S."/>
            <person name="Pettersson B.M."/>
            <person name="Behra P.R."/>
            <person name="Ramesh M."/>
            <person name="Dasgupta S."/>
            <person name="Bhattacharya A."/>
            <person name="Kirsebom L.A."/>
        </authorList>
    </citation>
    <scope>NUCLEOTIDE SEQUENCE [LARGE SCALE GENOMIC DNA]</scope>
    <source>
        <strain evidence="2 3">DSM 43826</strain>
    </source>
</reference>
<accession>A0A0J6YW48</accession>
<dbReference type="InterPro" id="IPR014710">
    <property type="entry name" value="RmlC-like_jellyroll"/>
</dbReference>
<evidence type="ECO:0000259" key="1">
    <source>
        <dbReference type="Pfam" id="PF05899"/>
    </source>
</evidence>
<dbReference type="InterPro" id="IPR011051">
    <property type="entry name" value="RmlC_Cupin_sf"/>
</dbReference>
<feature type="domain" description="(S)-ureidoglycine aminohydrolase cupin" evidence="1">
    <location>
        <begin position="42"/>
        <end position="112"/>
    </location>
</feature>
<dbReference type="Proteomes" id="UP000036513">
    <property type="component" value="Unassembled WGS sequence"/>
</dbReference>
<dbReference type="PANTHER" id="PTHR40943">
    <property type="entry name" value="CYTOPLASMIC PROTEIN-RELATED"/>
    <property type="match status" value="1"/>
</dbReference>